<dbReference type="EMBL" id="FNNG01000005">
    <property type="protein sequence ID" value="SDW95312.1"/>
    <property type="molecule type" value="Genomic_DNA"/>
</dbReference>
<dbReference type="Pfam" id="PF09578">
    <property type="entry name" value="Spore_YabQ"/>
    <property type="match status" value="1"/>
</dbReference>
<evidence type="ECO:0000256" key="1">
    <source>
        <dbReference type="SAM" id="Phobius"/>
    </source>
</evidence>
<feature type="transmembrane region" description="Helical" evidence="1">
    <location>
        <begin position="7"/>
        <end position="29"/>
    </location>
</feature>
<protein>
    <submittedName>
        <fullName evidence="2">Spore cortex biosynthesis protein YabQ</fullName>
    </submittedName>
</protein>
<keyword evidence="1" id="KW-0472">Membrane</keyword>
<dbReference type="RefSeq" id="WP_093752381.1">
    <property type="nucleotide sequence ID" value="NZ_FNNG01000005.1"/>
</dbReference>
<dbReference type="AlphaFoldDB" id="A0A1H2XQY6"/>
<feature type="transmembrane region" description="Helical" evidence="1">
    <location>
        <begin position="69"/>
        <end position="86"/>
    </location>
</feature>
<evidence type="ECO:0000313" key="3">
    <source>
        <dbReference type="Proteomes" id="UP000198828"/>
    </source>
</evidence>
<dbReference type="OrthoDB" id="1685240at2"/>
<sequence length="158" mass="18728">MESTIKVQLYIFLTSVYGGLIFGLAFDIYRAIRYYCNPNKIVTVLEDLLFWVFLSFIFFYILNKSSWSSLRGYIFIGFIIGGIIYLKLLSKILFPLWLKLFKGFIILIRNVLRIIKFPIVKVRGILALKKNRINRIKRVPREAFNDIKKYKRILSSKK</sequence>
<keyword evidence="1" id="KW-0812">Transmembrane</keyword>
<dbReference type="Proteomes" id="UP000198828">
    <property type="component" value="Unassembled WGS sequence"/>
</dbReference>
<gene>
    <name evidence="2" type="ORF">SAMN05660923_01508</name>
</gene>
<evidence type="ECO:0000313" key="2">
    <source>
        <dbReference type="EMBL" id="SDW95312.1"/>
    </source>
</evidence>
<accession>A0A1H2XQY6</accession>
<name>A0A1H2XQY6_9FIRM</name>
<reference evidence="2 3" key="1">
    <citation type="submission" date="2016-10" db="EMBL/GenBank/DDBJ databases">
        <authorList>
            <person name="de Groot N.N."/>
        </authorList>
    </citation>
    <scope>NUCLEOTIDE SEQUENCE [LARGE SCALE GENOMIC DNA]</scope>
    <source>
        <strain evidence="2 3">DSM 23310</strain>
    </source>
</reference>
<dbReference type="NCBIfam" id="TIGR02893">
    <property type="entry name" value="spore_yabQ"/>
    <property type="match status" value="1"/>
</dbReference>
<organism evidence="2 3">
    <name type="scientific">Tepidimicrobium xylanilyticum</name>
    <dbReference type="NCBI Taxonomy" id="1123352"/>
    <lineage>
        <taxon>Bacteria</taxon>
        <taxon>Bacillati</taxon>
        <taxon>Bacillota</taxon>
        <taxon>Tissierellia</taxon>
        <taxon>Tissierellales</taxon>
        <taxon>Tepidimicrobiaceae</taxon>
        <taxon>Tepidimicrobium</taxon>
    </lineage>
</organism>
<keyword evidence="3" id="KW-1185">Reference proteome</keyword>
<feature type="transmembrane region" description="Helical" evidence="1">
    <location>
        <begin position="41"/>
        <end position="62"/>
    </location>
</feature>
<keyword evidence="1" id="KW-1133">Transmembrane helix</keyword>
<proteinExistence type="predicted"/>
<dbReference type="InterPro" id="IPR019074">
    <property type="entry name" value="YabQ"/>
</dbReference>